<dbReference type="Proteomes" id="UP000011713">
    <property type="component" value="Unassembled WGS sequence"/>
</dbReference>
<keyword evidence="5" id="KW-1185">Reference proteome</keyword>
<dbReference type="OMA" id="AKFGCHS"/>
<protein>
    <recommendedName>
        <fullName evidence="3">CCHC-type domain-containing protein</fullName>
    </recommendedName>
</protein>
<keyword evidence="1" id="KW-0862">Zinc</keyword>
<dbReference type="EnsemblProtists" id="HpaT806714">
    <property type="protein sequence ID" value="HpaP806714"/>
    <property type="gene ID" value="HpaG806714"/>
</dbReference>
<dbReference type="PROSITE" id="PS50158">
    <property type="entry name" value="ZF_CCHC"/>
    <property type="match status" value="1"/>
</dbReference>
<dbReference type="AlphaFoldDB" id="M4BJY2"/>
<feature type="region of interest" description="Disordered" evidence="2">
    <location>
        <begin position="1"/>
        <end position="31"/>
    </location>
</feature>
<evidence type="ECO:0000313" key="4">
    <source>
        <dbReference type="EnsemblProtists" id="HpaP806714"/>
    </source>
</evidence>
<evidence type="ECO:0000256" key="1">
    <source>
        <dbReference type="PROSITE-ProRule" id="PRU00047"/>
    </source>
</evidence>
<dbReference type="GO" id="GO:0008270">
    <property type="term" value="F:zinc ion binding"/>
    <property type="evidence" value="ECO:0007669"/>
    <property type="project" value="UniProtKB-KW"/>
</dbReference>
<dbReference type="VEuPathDB" id="FungiDB:HpaG806714"/>
<feature type="compositionally biased region" description="Basic residues" evidence="2">
    <location>
        <begin position="9"/>
        <end position="19"/>
    </location>
</feature>
<evidence type="ECO:0000256" key="2">
    <source>
        <dbReference type="SAM" id="MobiDB-lite"/>
    </source>
</evidence>
<dbReference type="GO" id="GO:0003676">
    <property type="term" value="F:nucleic acid binding"/>
    <property type="evidence" value="ECO:0007669"/>
    <property type="project" value="InterPro"/>
</dbReference>
<keyword evidence="1" id="KW-0863">Zinc-finger</keyword>
<dbReference type="EMBL" id="JH598337">
    <property type="status" value="NOT_ANNOTATED_CDS"/>
    <property type="molecule type" value="Genomic_DNA"/>
</dbReference>
<dbReference type="InParanoid" id="M4BJY2"/>
<feature type="domain" description="CCHC-type" evidence="3">
    <location>
        <begin position="175"/>
        <end position="190"/>
    </location>
</feature>
<dbReference type="HOGENOM" id="CLU_122152_0_0_1"/>
<sequence>MTSFMRVTKQPKTHGKKVGASHPGIKQQVRRDAIVDKQETTGLSDEESRAHVPTFIYKTVKYQSSHEKHEVSEEIKTVIAYIKAREFDDSRSRLRCSSLFVIDTVEILQRTEQSRAGRQGIAKADSLLKCHGAAFTFGCHSGLTYEKRVARAYSLGQLTRKRVEKKEDAAPKPICLTCAKVGHTYKSCPEGF</sequence>
<evidence type="ECO:0000259" key="3">
    <source>
        <dbReference type="PROSITE" id="PS50158"/>
    </source>
</evidence>
<dbReference type="eggNOG" id="ENOG502S8JC">
    <property type="taxonomic scope" value="Eukaryota"/>
</dbReference>
<name>M4BJY2_HYAAE</name>
<evidence type="ECO:0000313" key="5">
    <source>
        <dbReference type="Proteomes" id="UP000011713"/>
    </source>
</evidence>
<accession>M4BJY2</accession>
<organism evidence="4 5">
    <name type="scientific">Hyaloperonospora arabidopsidis (strain Emoy2)</name>
    <name type="common">Downy mildew agent</name>
    <name type="synonym">Peronospora arabidopsidis</name>
    <dbReference type="NCBI Taxonomy" id="559515"/>
    <lineage>
        <taxon>Eukaryota</taxon>
        <taxon>Sar</taxon>
        <taxon>Stramenopiles</taxon>
        <taxon>Oomycota</taxon>
        <taxon>Peronosporomycetes</taxon>
        <taxon>Peronosporales</taxon>
        <taxon>Peronosporaceae</taxon>
        <taxon>Hyaloperonospora</taxon>
    </lineage>
</organism>
<proteinExistence type="predicted"/>
<keyword evidence="1" id="KW-0479">Metal-binding</keyword>
<reference evidence="5" key="1">
    <citation type="journal article" date="2010" name="Science">
        <title>Signatures of adaptation to obligate biotrophy in the Hyaloperonospora arabidopsidis genome.</title>
        <authorList>
            <person name="Baxter L."/>
            <person name="Tripathy S."/>
            <person name="Ishaque N."/>
            <person name="Boot N."/>
            <person name="Cabral A."/>
            <person name="Kemen E."/>
            <person name="Thines M."/>
            <person name="Ah-Fong A."/>
            <person name="Anderson R."/>
            <person name="Badejoko W."/>
            <person name="Bittner-Eddy P."/>
            <person name="Boore J.L."/>
            <person name="Chibucos M.C."/>
            <person name="Coates M."/>
            <person name="Dehal P."/>
            <person name="Delehaunty K."/>
            <person name="Dong S."/>
            <person name="Downton P."/>
            <person name="Dumas B."/>
            <person name="Fabro G."/>
            <person name="Fronick C."/>
            <person name="Fuerstenberg S.I."/>
            <person name="Fulton L."/>
            <person name="Gaulin E."/>
            <person name="Govers F."/>
            <person name="Hughes L."/>
            <person name="Humphray S."/>
            <person name="Jiang R.H."/>
            <person name="Judelson H."/>
            <person name="Kamoun S."/>
            <person name="Kyung K."/>
            <person name="Meijer H."/>
            <person name="Minx P."/>
            <person name="Morris P."/>
            <person name="Nelson J."/>
            <person name="Phuntumart V."/>
            <person name="Qutob D."/>
            <person name="Rehmany A."/>
            <person name="Rougon-Cardoso A."/>
            <person name="Ryden P."/>
            <person name="Torto-Alalibo T."/>
            <person name="Studholme D."/>
            <person name="Wang Y."/>
            <person name="Win J."/>
            <person name="Wood J."/>
            <person name="Clifton S.W."/>
            <person name="Rogers J."/>
            <person name="Van den Ackerveken G."/>
            <person name="Jones J.D."/>
            <person name="McDowell J.M."/>
            <person name="Beynon J."/>
            <person name="Tyler B.M."/>
        </authorList>
    </citation>
    <scope>NUCLEOTIDE SEQUENCE [LARGE SCALE GENOMIC DNA]</scope>
    <source>
        <strain evidence="5">Emoy2</strain>
    </source>
</reference>
<reference evidence="4" key="2">
    <citation type="submission" date="2015-06" db="UniProtKB">
        <authorList>
            <consortium name="EnsemblProtists"/>
        </authorList>
    </citation>
    <scope>IDENTIFICATION</scope>
    <source>
        <strain evidence="4">Emoy2</strain>
    </source>
</reference>
<dbReference type="InterPro" id="IPR001878">
    <property type="entry name" value="Znf_CCHC"/>
</dbReference>